<evidence type="ECO:0000313" key="3">
    <source>
        <dbReference type="Proteomes" id="UP000250235"/>
    </source>
</evidence>
<dbReference type="Proteomes" id="UP000250235">
    <property type="component" value="Unassembled WGS sequence"/>
</dbReference>
<reference evidence="2 3" key="1">
    <citation type="journal article" date="2015" name="Proc. Natl. Acad. Sci. U.S.A.">
        <title>The resurrection genome of Boea hygrometrica: A blueprint for survival of dehydration.</title>
        <authorList>
            <person name="Xiao L."/>
            <person name="Yang G."/>
            <person name="Zhang L."/>
            <person name="Yang X."/>
            <person name="Zhao S."/>
            <person name="Ji Z."/>
            <person name="Zhou Q."/>
            <person name="Hu M."/>
            <person name="Wang Y."/>
            <person name="Chen M."/>
            <person name="Xu Y."/>
            <person name="Jin H."/>
            <person name="Xiao X."/>
            <person name="Hu G."/>
            <person name="Bao F."/>
            <person name="Hu Y."/>
            <person name="Wan P."/>
            <person name="Li L."/>
            <person name="Deng X."/>
            <person name="Kuang T."/>
            <person name="Xiang C."/>
            <person name="Zhu J.K."/>
            <person name="Oliver M.J."/>
            <person name="He Y."/>
        </authorList>
    </citation>
    <scope>NUCLEOTIDE SEQUENCE [LARGE SCALE GENOMIC DNA]</scope>
    <source>
        <strain evidence="3">cv. XS01</strain>
    </source>
</reference>
<sequence length="154" mass="17153">MANDNQNRQSQGSGIQARRLSRPPHNKQRWTIQERRLSRPITKCKGIQISKESGSISSTSTDLTKTRAQQPAQVYCPNNFTTNSTEATTSSNPKLLKNRRTTVQQSRRYMNTATSSCSTTPVSKLVSIELSREDELSATNLDPNGGVNDGNRRK</sequence>
<feature type="region of interest" description="Disordered" evidence="1">
    <location>
        <begin position="133"/>
        <end position="154"/>
    </location>
</feature>
<feature type="compositionally biased region" description="Basic residues" evidence="1">
    <location>
        <begin position="19"/>
        <end position="28"/>
    </location>
</feature>
<dbReference type="EMBL" id="KV007778">
    <property type="protein sequence ID" value="KZV30917.1"/>
    <property type="molecule type" value="Genomic_DNA"/>
</dbReference>
<organism evidence="2 3">
    <name type="scientific">Dorcoceras hygrometricum</name>
    <dbReference type="NCBI Taxonomy" id="472368"/>
    <lineage>
        <taxon>Eukaryota</taxon>
        <taxon>Viridiplantae</taxon>
        <taxon>Streptophyta</taxon>
        <taxon>Embryophyta</taxon>
        <taxon>Tracheophyta</taxon>
        <taxon>Spermatophyta</taxon>
        <taxon>Magnoliopsida</taxon>
        <taxon>eudicotyledons</taxon>
        <taxon>Gunneridae</taxon>
        <taxon>Pentapetalae</taxon>
        <taxon>asterids</taxon>
        <taxon>lamiids</taxon>
        <taxon>Lamiales</taxon>
        <taxon>Gesneriaceae</taxon>
        <taxon>Didymocarpoideae</taxon>
        <taxon>Trichosporeae</taxon>
        <taxon>Loxocarpinae</taxon>
        <taxon>Dorcoceras</taxon>
    </lineage>
</organism>
<keyword evidence="3" id="KW-1185">Reference proteome</keyword>
<protein>
    <submittedName>
        <fullName evidence="2">Uncharacterized protein</fullName>
    </submittedName>
</protein>
<accession>A0A2Z7BAA3</accession>
<evidence type="ECO:0000256" key="1">
    <source>
        <dbReference type="SAM" id="MobiDB-lite"/>
    </source>
</evidence>
<feature type="compositionally biased region" description="Low complexity" evidence="1">
    <location>
        <begin position="45"/>
        <end position="61"/>
    </location>
</feature>
<gene>
    <name evidence="2" type="ORF">F511_31348</name>
</gene>
<name>A0A2Z7BAA3_9LAMI</name>
<feature type="compositionally biased region" description="Polar residues" evidence="1">
    <location>
        <begin position="1"/>
        <end position="14"/>
    </location>
</feature>
<dbReference type="AlphaFoldDB" id="A0A2Z7BAA3"/>
<evidence type="ECO:0000313" key="2">
    <source>
        <dbReference type="EMBL" id="KZV30917.1"/>
    </source>
</evidence>
<proteinExistence type="predicted"/>
<feature type="region of interest" description="Disordered" evidence="1">
    <location>
        <begin position="1"/>
        <end position="70"/>
    </location>
</feature>